<dbReference type="PANTHER" id="PTHR44688:SF16">
    <property type="entry name" value="DNA-BINDING TRANSCRIPTIONAL ACTIVATOR DEVR_DOSR"/>
    <property type="match status" value="1"/>
</dbReference>
<keyword evidence="2" id="KW-0238">DNA-binding</keyword>
<dbReference type="Gene3D" id="1.10.10.10">
    <property type="entry name" value="Winged helix-like DNA-binding domain superfamily/Winged helix DNA-binding domain"/>
    <property type="match status" value="1"/>
</dbReference>
<dbReference type="EMBL" id="JAQZSM010000003">
    <property type="protein sequence ID" value="MDD7970358.1"/>
    <property type="molecule type" value="Genomic_DNA"/>
</dbReference>
<sequence length="231" mass="25623">MFDLGALPDKSRSLSEMLDDLCARLELDYAAYAGVNTFDNSVHAVANYPEPWKQHYLEFGLHEQDPSLRHAARSHAPVHWGRLVDDPGFRSVFSQAHDFHIPDTGVTIPVRGPFGDKGMLSVSRRGSRASWDAHSAHIMRQLQESAALIHDTVMHQGVVMRVMRAPNLSRREVEILQWIAAGKTQSDISDILTISARTVEVHMRSVRAKLGALTTAQAVARAIGLGLIFPM</sequence>
<organism evidence="5 6">
    <name type="scientific">Roseinatronobacter alkalisoli</name>
    <dbReference type="NCBI Taxonomy" id="3028235"/>
    <lineage>
        <taxon>Bacteria</taxon>
        <taxon>Pseudomonadati</taxon>
        <taxon>Pseudomonadota</taxon>
        <taxon>Alphaproteobacteria</taxon>
        <taxon>Rhodobacterales</taxon>
        <taxon>Paracoccaceae</taxon>
        <taxon>Roseinatronobacter</taxon>
    </lineage>
</organism>
<dbReference type="SUPFAM" id="SSF46894">
    <property type="entry name" value="C-terminal effector domain of the bipartite response regulators"/>
    <property type="match status" value="1"/>
</dbReference>
<dbReference type="InterPro" id="IPR016032">
    <property type="entry name" value="Sig_transdc_resp-reg_C-effctor"/>
</dbReference>
<dbReference type="InterPro" id="IPR000792">
    <property type="entry name" value="Tscrpt_reg_LuxR_C"/>
</dbReference>
<evidence type="ECO:0000313" key="5">
    <source>
        <dbReference type="EMBL" id="MDD7970358.1"/>
    </source>
</evidence>
<dbReference type="Proteomes" id="UP001431784">
    <property type="component" value="Unassembled WGS sequence"/>
</dbReference>
<proteinExistence type="predicted"/>
<name>A0ABT5T5H0_9RHOB</name>
<comment type="caution">
    <text evidence="5">The sequence shown here is derived from an EMBL/GenBank/DDBJ whole genome shotgun (WGS) entry which is preliminary data.</text>
</comment>
<dbReference type="PROSITE" id="PS50043">
    <property type="entry name" value="HTH_LUXR_2"/>
    <property type="match status" value="1"/>
</dbReference>
<evidence type="ECO:0000259" key="4">
    <source>
        <dbReference type="PROSITE" id="PS50043"/>
    </source>
</evidence>
<gene>
    <name evidence="5" type="ORF">PUT78_04535</name>
</gene>
<reference evidence="5" key="1">
    <citation type="submission" date="2023-02" db="EMBL/GenBank/DDBJ databases">
        <title>Description of Roseinatronobacter alkalisoli sp. nov., an alkaliphilic bacerium isolated from soda soil.</title>
        <authorList>
            <person name="Wei W."/>
        </authorList>
    </citation>
    <scope>NUCLEOTIDE SEQUENCE</scope>
    <source>
        <strain evidence="5">HJB301</strain>
    </source>
</reference>
<dbReference type="SMART" id="SM00421">
    <property type="entry name" value="HTH_LUXR"/>
    <property type="match status" value="1"/>
</dbReference>
<evidence type="ECO:0000313" key="6">
    <source>
        <dbReference type="Proteomes" id="UP001431784"/>
    </source>
</evidence>
<keyword evidence="3" id="KW-0804">Transcription</keyword>
<accession>A0ABT5T5H0</accession>
<evidence type="ECO:0000256" key="1">
    <source>
        <dbReference type="ARBA" id="ARBA00023015"/>
    </source>
</evidence>
<dbReference type="CDD" id="cd06170">
    <property type="entry name" value="LuxR_C_like"/>
    <property type="match status" value="1"/>
</dbReference>
<dbReference type="PANTHER" id="PTHR44688">
    <property type="entry name" value="DNA-BINDING TRANSCRIPTIONAL ACTIVATOR DEVR_DOSR"/>
    <property type="match status" value="1"/>
</dbReference>
<dbReference type="SUPFAM" id="SSF75516">
    <property type="entry name" value="Pheromone-binding domain of LuxR-like quorum-sensing transcription factors"/>
    <property type="match status" value="1"/>
</dbReference>
<dbReference type="InterPro" id="IPR036388">
    <property type="entry name" value="WH-like_DNA-bd_sf"/>
</dbReference>
<dbReference type="PRINTS" id="PR00038">
    <property type="entry name" value="HTHLUXR"/>
</dbReference>
<dbReference type="Pfam" id="PF00196">
    <property type="entry name" value="GerE"/>
    <property type="match status" value="1"/>
</dbReference>
<dbReference type="Gene3D" id="3.30.450.80">
    <property type="entry name" value="Transcription factor LuxR-like, autoinducer-binding domain"/>
    <property type="match status" value="1"/>
</dbReference>
<keyword evidence="1" id="KW-0805">Transcription regulation</keyword>
<evidence type="ECO:0000256" key="2">
    <source>
        <dbReference type="ARBA" id="ARBA00023125"/>
    </source>
</evidence>
<evidence type="ECO:0000256" key="3">
    <source>
        <dbReference type="ARBA" id="ARBA00023163"/>
    </source>
</evidence>
<feature type="domain" description="HTH luxR-type" evidence="4">
    <location>
        <begin position="161"/>
        <end position="226"/>
    </location>
</feature>
<dbReference type="InterPro" id="IPR036693">
    <property type="entry name" value="TF_LuxR_autoind-bd_dom_sf"/>
</dbReference>
<keyword evidence="6" id="KW-1185">Reference proteome</keyword>
<dbReference type="InterPro" id="IPR005143">
    <property type="entry name" value="TF_LuxR_autoind-bd_dom"/>
</dbReference>
<protein>
    <submittedName>
        <fullName evidence="5">LuxR family transcriptional regulator</fullName>
    </submittedName>
</protein>
<dbReference type="Pfam" id="PF03472">
    <property type="entry name" value="Autoind_bind"/>
    <property type="match status" value="1"/>
</dbReference>